<dbReference type="EMBL" id="NBIV01000167">
    <property type="protein sequence ID" value="PXF42339.1"/>
    <property type="molecule type" value="Genomic_DNA"/>
</dbReference>
<keyword evidence="3" id="KW-1185">Reference proteome</keyword>
<protein>
    <submittedName>
        <fullName evidence="2">Uncharacterized protein</fullName>
    </submittedName>
</protein>
<feature type="compositionally biased region" description="Polar residues" evidence="1">
    <location>
        <begin position="9"/>
        <end position="20"/>
    </location>
</feature>
<sequence length="97" mass="10480">MSGVRKITSDSSGRPSTSQVEGLPLLIGGLPSLEVVELRLDTKVDSYICELLGYVMGWLPVLKVFTVQVSESKLCDGSASHFQQFFRSLISSGSTVL</sequence>
<evidence type="ECO:0000256" key="1">
    <source>
        <dbReference type="SAM" id="MobiDB-lite"/>
    </source>
</evidence>
<accession>A0A2V3IJW1</accession>
<organism evidence="2 3">
    <name type="scientific">Gracilariopsis chorda</name>
    <dbReference type="NCBI Taxonomy" id="448386"/>
    <lineage>
        <taxon>Eukaryota</taxon>
        <taxon>Rhodophyta</taxon>
        <taxon>Florideophyceae</taxon>
        <taxon>Rhodymeniophycidae</taxon>
        <taxon>Gracilariales</taxon>
        <taxon>Gracilariaceae</taxon>
        <taxon>Gracilariopsis</taxon>
    </lineage>
</organism>
<comment type="caution">
    <text evidence="2">The sequence shown here is derived from an EMBL/GenBank/DDBJ whole genome shotgun (WGS) entry which is preliminary data.</text>
</comment>
<gene>
    <name evidence="2" type="ORF">BWQ96_07928</name>
</gene>
<name>A0A2V3IJW1_9FLOR</name>
<evidence type="ECO:0000313" key="3">
    <source>
        <dbReference type="Proteomes" id="UP000247409"/>
    </source>
</evidence>
<feature type="region of interest" description="Disordered" evidence="1">
    <location>
        <begin position="1"/>
        <end position="21"/>
    </location>
</feature>
<dbReference type="Proteomes" id="UP000247409">
    <property type="component" value="Unassembled WGS sequence"/>
</dbReference>
<proteinExistence type="predicted"/>
<reference evidence="2 3" key="1">
    <citation type="journal article" date="2018" name="Mol. Biol. Evol.">
        <title>Analysis of the draft genome of the red seaweed Gracilariopsis chorda provides insights into genome size evolution in Rhodophyta.</title>
        <authorList>
            <person name="Lee J."/>
            <person name="Yang E.C."/>
            <person name="Graf L."/>
            <person name="Yang J.H."/>
            <person name="Qiu H."/>
            <person name="Zel Zion U."/>
            <person name="Chan C.X."/>
            <person name="Stephens T.G."/>
            <person name="Weber A.P.M."/>
            <person name="Boo G.H."/>
            <person name="Boo S.M."/>
            <person name="Kim K.M."/>
            <person name="Shin Y."/>
            <person name="Jung M."/>
            <person name="Lee S.J."/>
            <person name="Yim H.S."/>
            <person name="Lee J.H."/>
            <person name="Bhattacharya D."/>
            <person name="Yoon H.S."/>
        </authorList>
    </citation>
    <scope>NUCLEOTIDE SEQUENCE [LARGE SCALE GENOMIC DNA]</scope>
    <source>
        <strain evidence="2 3">SKKU-2015</strain>
        <tissue evidence="2">Whole body</tissue>
    </source>
</reference>
<evidence type="ECO:0000313" key="2">
    <source>
        <dbReference type="EMBL" id="PXF42339.1"/>
    </source>
</evidence>
<dbReference type="AlphaFoldDB" id="A0A2V3IJW1"/>